<evidence type="ECO:0000259" key="3">
    <source>
        <dbReference type="Pfam" id="PF05378"/>
    </source>
</evidence>
<dbReference type="GO" id="GO:0006749">
    <property type="term" value="P:glutathione metabolic process"/>
    <property type="evidence" value="ECO:0007669"/>
    <property type="project" value="TreeGrafter"/>
</dbReference>
<sequence length="742" mass="80118">MKRISVDIGGTFTDCFFAWDEHYIESKALTTHHNLALGFNSALDNACEAAGLTREDVLKEVDSVRYATTLGTNALIEAKGPRVAAIVTHGFEDTIHISRSKGYGAGLDPQKQGDMADAARPAPLVPRDMVRSVKERVDSVGEVLVAVQADDVRKQVRELVDNGAEAIVVALTNATENPAHEQQILEMILEDYPAHELGSIPVLLSSDVSGRKGEYVRANSTIIDAFLHETMFHALNQLSANLRESGYEKPMLVIHNSGGMAQSNSTDALQTIHSGPIAGVGGAQHLSESTGIGDVVSMDMGGTSFDIGLVPEGGVQHYDFQPTIGRWLVSVPMIHLNTLGSGGGSIASYDRIHKSVVVGPESAGSDPGPACYDRGGLRPTVTDADLVLGYLDPDNYANGFIKLSPKRSTFAIEEALCDELDLEPVDAAKVIKRTVDEQMAIGIEMELRSRGGTVEDYTMVAYGGNGPLHACGIASRAGISRILFPPFASVFSALGASNLNPLHIHERSAYIVLYEPIGRSLFDEYERFNGYVEELERRGREDLVRQGYDGDKVKHRLEMDMRYGNQLVTTAVSFDINRIENVGDVLGVIRKFSEIYGDRYGEGTQAPEAGVRVQTVRVASYIEGEVVNFDDLEYGGQRSTPEPVERRLVHFVGHDDPVDTPIYDASALSADYVVHGPAVITTDNTTYLVEHGWRIEPTPQGAVWLLSESTLSSSPADFASASQGSGSSQSSADSDTSSALVE</sequence>
<dbReference type="RefSeq" id="WP_101554495.1">
    <property type="nucleotide sequence ID" value="NZ_FXYY01000007.1"/>
</dbReference>
<dbReference type="PANTHER" id="PTHR11365">
    <property type="entry name" value="5-OXOPROLINASE RELATED"/>
    <property type="match status" value="1"/>
</dbReference>
<dbReference type="Proteomes" id="UP000234641">
    <property type="component" value="Unassembled WGS sequence"/>
</dbReference>
<dbReference type="InterPro" id="IPR049517">
    <property type="entry name" value="ACX-like_C"/>
</dbReference>
<dbReference type="GO" id="GO:0005829">
    <property type="term" value="C:cytosol"/>
    <property type="evidence" value="ECO:0007669"/>
    <property type="project" value="TreeGrafter"/>
</dbReference>
<feature type="compositionally biased region" description="Low complexity" evidence="1">
    <location>
        <begin position="719"/>
        <end position="742"/>
    </location>
</feature>
<keyword evidence="5" id="KW-0378">Hydrolase</keyword>
<dbReference type="InterPro" id="IPR002821">
    <property type="entry name" value="Hydantoinase_A"/>
</dbReference>
<evidence type="ECO:0000313" key="6">
    <source>
        <dbReference type="Proteomes" id="UP000234641"/>
    </source>
</evidence>
<dbReference type="EC" id="3.5.2.14" evidence="5"/>
<dbReference type="Pfam" id="PF05378">
    <property type="entry name" value="Hydant_A_N"/>
    <property type="match status" value="1"/>
</dbReference>
<evidence type="ECO:0000256" key="1">
    <source>
        <dbReference type="SAM" id="MobiDB-lite"/>
    </source>
</evidence>
<dbReference type="EMBL" id="FXYY01000007">
    <property type="protein sequence ID" value="SMX79346.1"/>
    <property type="molecule type" value="Genomic_DNA"/>
</dbReference>
<dbReference type="InterPro" id="IPR045079">
    <property type="entry name" value="Oxoprolinase-like"/>
</dbReference>
<evidence type="ECO:0000259" key="2">
    <source>
        <dbReference type="Pfam" id="PF01968"/>
    </source>
</evidence>
<evidence type="ECO:0000259" key="4">
    <source>
        <dbReference type="Pfam" id="PF19278"/>
    </source>
</evidence>
<feature type="domain" description="Acetophenone carboxylase-like C-terminal" evidence="4">
    <location>
        <begin position="531"/>
        <end position="694"/>
    </location>
</feature>
<dbReference type="Pfam" id="PF01968">
    <property type="entry name" value="Hydantoinase_A"/>
    <property type="match status" value="1"/>
</dbReference>
<evidence type="ECO:0000313" key="5">
    <source>
        <dbReference type="EMBL" id="SMX79346.1"/>
    </source>
</evidence>
<gene>
    <name evidence="5" type="ORF">BLIN9172_01490</name>
</gene>
<dbReference type="GO" id="GO:0047423">
    <property type="term" value="F:N-methylhydantoinase (ATP-hydrolyzing) activity"/>
    <property type="evidence" value="ECO:0007669"/>
    <property type="project" value="UniProtKB-EC"/>
</dbReference>
<protein>
    <submittedName>
        <fullName evidence="5">N-methylhydantoinase A</fullName>
        <ecNumber evidence="5">3.5.2.14</ecNumber>
    </submittedName>
</protein>
<dbReference type="PANTHER" id="PTHR11365:SF23">
    <property type="entry name" value="HYPOTHETICAL 5-OXOPROLINASE (EUROFUNG)-RELATED"/>
    <property type="match status" value="1"/>
</dbReference>
<organism evidence="5 6">
    <name type="scientific">Brevibacterium linens ATCC 9172</name>
    <dbReference type="NCBI Taxonomy" id="1255617"/>
    <lineage>
        <taxon>Bacteria</taxon>
        <taxon>Bacillati</taxon>
        <taxon>Actinomycetota</taxon>
        <taxon>Actinomycetes</taxon>
        <taxon>Micrococcales</taxon>
        <taxon>Brevibacteriaceae</taxon>
        <taxon>Brevibacterium</taxon>
    </lineage>
</organism>
<feature type="domain" description="Hydantoinase A/oxoprolinase" evidence="2">
    <location>
        <begin position="217"/>
        <end position="496"/>
    </location>
</feature>
<name>A0A2H1IVY0_BRELN</name>
<accession>A0A2H1IVY0</accession>
<dbReference type="InterPro" id="IPR008040">
    <property type="entry name" value="Hydant_A_N"/>
</dbReference>
<reference evidence="5 6" key="1">
    <citation type="submission" date="2017-03" db="EMBL/GenBank/DDBJ databases">
        <authorList>
            <person name="Afonso C.L."/>
            <person name="Miller P.J."/>
            <person name="Scott M.A."/>
            <person name="Spackman E."/>
            <person name="Goraichik I."/>
            <person name="Dimitrov K.M."/>
            <person name="Suarez D.L."/>
            <person name="Swayne D.E."/>
        </authorList>
    </citation>
    <scope>NUCLEOTIDE SEQUENCE [LARGE SCALE GENOMIC DNA]</scope>
    <source>
        <strain evidence="5 6">ATCC 9172</strain>
    </source>
</reference>
<feature type="domain" description="Hydantoinase/oxoprolinase N-terminal" evidence="3">
    <location>
        <begin position="3"/>
        <end position="190"/>
    </location>
</feature>
<dbReference type="AlphaFoldDB" id="A0A2H1IVY0"/>
<dbReference type="Pfam" id="PF19278">
    <property type="entry name" value="Hydant_A_C"/>
    <property type="match status" value="1"/>
</dbReference>
<proteinExistence type="predicted"/>
<dbReference type="GO" id="GO:0017168">
    <property type="term" value="F:5-oxoprolinase (ATP-hydrolyzing) activity"/>
    <property type="evidence" value="ECO:0007669"/>
    <property type="project" value="TreeGrafter"/>
</dbReference>
<feature type="region of interest" description="Disordered" evidence="1">
    <location>
        <begin position="714"/>
        <end position="742"/>
    </location>
</feature>